<dbReference type="Proteomes" id="UP000007819">
    <property type="component" value="Chromosome A2"/>
</dbReference>
<sequence>MPPKKSNLDNAYSNEARRKRVVRHHESAKEIVARNAAQRIRAAQSCAQESREQRDEHSDSSLSSSMGTSNLCLFMDKVFDSTNGSTINALDGKLLRCAVKNGSSHIQFWNEAIKVFKTMVFVSKVDGSAVRQPICVKNYIKTLESFKYLWLKLKSEGLKFLILRNINQDSLECFFGSIRSHGSRNNMPNCYHFSTSFKTLLLNNFSSLKSLGNCEVDDSVGALDILKQFLSGQNEIIGNDVSLNLGLNSFNVEFVKPNKSTVGEMTIGYVAGYIIRTLI</sequence>
<evidence type="ECO:0000256" key="1">
    <source>
        <dbReference type="SAM" id="MobiDB-lite"/>
    </source>
</evidence>
<accession>A0A8R2JT16</accession>
<name>A0A8R2JT16_ACYPI</name>
<dbReference type="Pfam" id="PF21789">
    <property type="entry name" value="TNP-like_RNaseH_C"/>
    <property type="match status" value="1"/>
</dbReference>
<dbReference type="AlphaFoldDB" id="A0A8R2JT16"/>
<feature type="compositionally biased region" description="Basic and acidic residues" evidence="1">
    <location>
        <begin position="49"/>
        <end position="59"/>
    </location>
</feature>
<dbReference type="KEGG" id="api:107883042"/>
<evidence type="ECO:0000313" key="4">
    <source>
        <dbReference type="Proteomes" id="UP000007819"/>
    </source>
</evidence>
<dbReference type="InterPro" id="IPR048367">
    <property type="entry name" value="TNP-like_RNaseH_C"/>
</dbReference>
<reference evidence="4" key="1">
    <citation type="submission" date="2010-06" db="EMBL/GenBank/DDBJ databases">
        <authorList>
            <person name="Jiang H."/>
            <person name="Abraham K."/>
            <person name="Ali S."/>
            <person name="Alsbrooks S.L."/>
            <person name="Anim B.N."/>
            <person name="Anosike U.S."/>
            <person name="Attaway T."/>
            <person name="Bandaranaike D.P."/>
            <person name="Battles P.K."/>
            <person name="Bell S.N."/>
            <person name="Bell A.V."/>
            <person name="Beltran B."/>
            <person name="Bickham C."/>
            <person name="Bustamante Y."/>
            <person name="Caleb T."/>
            <person name="Canada A."/>
            <person name="Cardenas V."/>
            <person name="Carter K."/>
            <person name="Chacko J."/>
            <person name="Chandrabose M.N."/>
            <person name="Chavez D."/>
            <person name="Chavez A."/>
            <person name="Chen L."/>
            <person name="Chu H.-S."/>
            <person name="Claassen K.J."/>
            <person name="Cockrell R."/>
            <person name="Collins M."/>
            <person name="Cooper J.A."/>
            <person name="Cree A."/>
            <person name="Curry S.M."/>
            <person name="Da Y."/>
            <person name="Dao M.D."/>
            <person name="Das B."/>
            <person name="Davila M.-L."/>
            <person name="Davy-Carroll L."/>
            <person name="Denson S."/>
            <person name="Dinh H."/>
            <person name="Ebong V.E."/>
            <person name="Edwards J.R."/>
            <person name="Egan A."/>
            <person name="El-Daye J."/>
            <person name="Escobedo L."/>
            <person name="Fernandez S."/>
            <person name="Fernando P.R."/>
            <person name="Flagg N."/>
            <person name="Forbes L.D."/>
            <person name="Fowler R.G."/>
            <person name="Fu Q."/>
            <person name="Gabisi R.A."/>
            <person name="Ganer J."/>
            <person name="Garbino Pronczuk A."/>
            <person name="Garcia R.M."/>
            <person name="Garner T."/>
            <person name="Garrett T.E."/>
            <person name="Gonzalez D.A."/>
            <person name="Hamid H."/>
            <person name="Hawkins E.S."/>
            <person name="Hirani K."/>
            <person name="Hogues M.E."/>
            <person name="Hollins B."/>
            <person name="Hsiao C.-H."/>
            <person name="Jabil R."/>
            <person name="James M.L."/>
            <person name="Jhangiani S.N."/>
            <person name="Johnson B."/>
            <person name="Johnson Q."/>
            <person name="Joshi V."/>
            <person name="Kalu J.B."/>
            <person name="Kam C."/>
            <person name="Kashfia A."/>
            <person name="Keebler J."/>
            <person name="Kisamo H."/>
            <person name="Kovar C.L."/>
            <person name="Lago L.A."/>
            <person name="Lai C.-Y."/>
            <person name="Laidlaw J."/>
            <person name="Lara F."/>
            <person name="Le T.-K."/>
            <person name="Lee S.L."/>
            <person name="Legall F.H."/>
            <person name="Lemon S.J."/>
            <person name="Lewis L.R."/>
            <person name="Li B."/>
            <person name="Liu Y."/>
            <person name="Liu Y.-S."/>
            <person name="Lopez J."/>
            <person name="Lozado R.J."/>
            <person name="Lu J."/>
            <person name="Madu R.C."/>
            <person name="Maheshwari M."/>
            <person name="Maheshwari R."/>
            <person name="Malloy K."/>
            <person name="Martinez E."/>
            <person name="Mathew T."/>
            <person name="Mercado I.C."/>
            <person name="Mercado C."/>
            <person name="Meyer B."/>
            <person name="Montgomery K."/>
            <person name="Morgan M.B."/>
            <person name="Munidasa M."/>
            <person name="Nazareth L.V."/>
            <person name="Nelson J."/>
            <person name="Ng B.M."/>
            <person name="Nguyen N.B."/>
            <person name="Nguyen P.Q."/>
            <person name="Nguyen T."/>
            <person name="Obregon M."/>
            <person name="Okwuonu G.O."/>
            <person name="Onwere C.G."/>
            <person name="Orozco G."/>
            <person name="Parra A."/>
            <person name="Patel S."/>
            <person name="Patil S."/>
            <person name="Perez A."/>
            <person name="Perez Y."/>
            <person name="Pham C."/>
            <person name="Primus E.L."/>
            <person name="Pu L.-L."/>
            <person name="Puazo M."/>
            <person name="Qin X."/>
            <person name="Quiroz J.B."/>
            <person name="Reese J."/>
            <person name="Richards S."/>
            <person name="Rives C.M."/>
            <person name="Robberts R."/>
            <person name="Ruiz S.J."/>
            <person name="Ruiz M.J."/>
            <person name="Santibanez J."/>
            <person name="Schneider B.W."/>
            <person name="Sisson I."/>
            <person name="Smith M."/>
            <person name="Sodergren E."/>
            <person name="Song X.-Z."/>
            <person name="Song B.B."/>
            <person name="Summersgill H."/>
            <person name="Thelus R."/>
            <person name="Thornton R.D."/>
            <person name="Trejos Z.Y."/>
            <person name="Usmani K."/>
            <person name="Vattathil S."/>
            <person name="Villasana D."/>
            <person name="Walker D.L."/>
            <person name="Wang S."/>
            <person name="Wang K."/>
            <person name="White C.S."/>
            <person name="Williams A.C."/>
            <person name="Williamson J."/>
            <person name="Wilson K."/>
            <person name="Woghiren I.O."/>
            <person name="Woodworth J.R."/>
            <person name="Worley K.C."/>
            <person name="Wright R.A."/>
            <person name="Wu W."/>
            <person name="Young L."/>
            <person name="Zhang L."/>
            <person name="Zhang J."/>
            <person name="Zhu Y."/>
            <person name="Muzny D.M."/>
            <person name="Weinstock G."/>
            <person name="Gibbs R.A."/>
        </authorList>
    </citation>
    <scope>NUCLEOTIDE SEQUENCE [LARGE SCALE GENOMIC DNA]</scope>
    <source>
        <strain evidence="4">LSR1</strain>
    </source>
</reference>
<proteinExistence type="predicted"/>
<feature type="domain" description="Transposable element P transposase-like RNase H C-terminal" evidence="2">
    <location>
        <begin position="166"/>
        <end position="198"/>
    </location>
</feature>
<feature type="region of interest" description="Disordered" evidence="1">
    <location>
        <begin position="42"/>
        <end position="65"/>
    </location>
</feature>
<dbReference type="GeneID" id="107883042"/>
<dbReference type="OrthoDB" id="6615578at2759"/>
<evidence type="ECO:0000259" key="2">
    <source>
        <dbReference type="Pfam" id="PF21789"/>
    </source>
</evidence>
<dbReference type="RefSeq" id="XP_029345834.1">
    <property type="nucleotide sequence ID" value="XM_029489974.1"/>
</dbReference>
<evidence type="ECO:0000313" key="3">
    <source>
        <dbReference type="EnsemblMetazoa" id="XP_029345834.1"/>
    </source>
</evidence>
<keyword evidence="4" id="KW-1185">Reference proteome</keyword>
<reference evidence="3" key="2">
    <citation type="submission" date="2022-06" db="UniProtKB">
        <authorList>
            <consortium name="EnsemblMetazoa"/>
        </authorList>
    </citation>
    <scope>IDENTIFICATION</scope>
</reference>
<feature type="region of interest" description="Disordered" evidence="1">
    <location>
        <begin position="1"/>
        <end position="26"/>
    </location>
</feature>
<dbReference type="EnsemblMetazoa" id="XM_029489974.1">
    <property type="protein sequence ID" value="XP_029345834.1"/>
    <property type="gene ID" value="LOC107883042"/>
</dbReference>
<organism evidence="3 4">
    <name type="scientific">Acyrthosiphon pisum</name>
    <name type="common">Pea aphid</name>
    <dbReference type="NCBI Taxonomy" id="7029"/>
    <lineage>
        <taxon>Eukaryota</taxon>
        <taxon>Metazoa</taxon>
        <taxon>Ecdysozoa</taxon>
        <taxon>Arthropoda</taxon>
        <taxon>Hexapoda</taxon>
        <taxon>Insecta</taxon>
        <taxon>Pterygota</taxon>
        <taxon>Neoptera</taxon>
        <taxon>Paraneoptera</taxon>
        <taxon>Hemiptera</taxon>
        <taxon>Sternorrhyncha</taxon>
        <taxon>Aphidomorpha</taxon>
        <taxon>Aphidoidea</taxon>
        <taxon>Aphididae</taxon>
        <taxon>Macrosiphini</taxon>
        <taxon>Acyrthosiphon</taxon>
    </lineage>
</organism>
<protein>
    <recommendedName>
        <fullName evidence="2">Transposable element P transposase-like RNase H C-terminal domain-containing protein</fullName>
    </recommendedName>
</protein>